<gene>
    <name evidence="1" type="ORF">GCM10011511_49540</name>
</gene>
<evidence type="ECO:0000313" key="1">
    <source>
        <dbReference type="EMBL" id="GGB19864.1"/>
    </source>
</evidence>
<organism evidence="1 2">
    <name type="scientific">Puia dinghuensis</name>
    <dbReference type="NCBI Taxonomy" id="1792502"/>
    <lineage>
        <taxon>Bacteria</taxon>
        <taxon>Pseudomonadati</taxon>
        <taxon>Bacteroidota</taxon>
        <taxon>Chitinophagia</taxon>
        <taxon>Chitinophagales</taxon>
        <taxon>Chitinophagaceae</taxon>
        <taxon>Puia</taxon>
    </lineage>
</organism>
<dbReference type="Proteomes" id="UP000607559">
    <property type="component" value="Unassembled WGS sequence"/>
</dbReference>
<reference evidence="1" key="1">
    <citation type="journal article" date="2014" name="Int. J. Syst. Evol. Microbiol.">
        <title>Complete genome sequence of Corynebacterium casei LMG S-19264T (=DSM 44701T), isolated from a smear-ripened cheese.</title>
        <authorList>
            <consortium name="US DOE Joint Genome Institute (JGI-PGF)"/>
            <person name="Walter F."/>
            <person name="Albersmeier A."/>
            <person name="Kalinowski J."/>
            <person name="Ruckert C."/>
        </authorList>
    </citation>
    <scope>NUCLEOTIDE SEQUENCE</scope>
    <source>
        <strain evidence="1">CGMCC 1.15448</strain>
    </source>
</reference>
<name>A0A8J2UHR9_9BACT</name>
<accession>A0A8J2UHR9</accession>
<dbReference type="AlphaFoldDB" id="A0A8J2UHR9"/>
<keyword evidence="2" id="KW-1185">Reference proteome</keyword>
<dbReference type="EMBL" id="BMJC01000005">
    <property type="protein sequence ID" value="GGB19864.1"/>
    <property type="molecule type" value="Genomic_DNA"/>
</dbReference>
<reference evidence="1" key="2">
    <citation type="submission" date="2020-09" db="EMBL/GenBank/DDBJ databases">
        <authorList>
            <person name="Sun Q."/>
            <person name="Zhou Y."/>
        </authorList>
    </citation>
    <scope>NUCLEOTIDE SEQUENCE</scope>
    <source>
        <strain evidence="1">CGMCC 1.15448</strain>
    </source>
</reference>
<comment type="caution">
    <text evidence="1">The sequence shown here is derived from an EMBL/GenBank/DDBJ whole genome shotgun (WGS) entry which is preliminary data.</text>
</comment>
<proteinExistence type="predicted"/>
<evidence type="ECO:0000313" key="2">
    <source>
        <dbReference type="Proteomes" id="UP000607559"/>
    </source>
</evidence>
<sequence length="160" mass="18241">MLPLYKSEKDCYNNIRKEKAEYKSIVDLSQKLKPAVIRKIRETDPFMNLCGTADYTFLEGVDPAGPAIIGLVWSGNSYWEYLQLVNNPAPIDQGLFVRQRTFSQLNAEEKAIVTHLNDWTDSMFKSTDHSIRNDVTPLFYIMTTVPHGPGKKAKSIAFCY</sequence>
<protein>
    <submittedName>
        <fullName evidence="1">Uncharacterized protein</fullName>
    </submittedName>
</protein>